<name>A0A5R8LX46_LACZE</name>
<keyword evidence="1" id="KW-0812">Transmembrane</keyword>
<feature type="transmembrane region" description="Helical" evidence="1">
    <location>
        <begin position="227"/>
        <end position="247"/>
    </location>
</feature>
<evidence type="ECO:0000313" key="3">
    <source>
        <dbReference type="EMBL" id="TLF41905.1"/>
    </source>
</evidence>
<dbReference type="RefSeq" id="WP_138130200.1">
    <property type="nucleotide sequence ID" value="NZ_VBWO01000001.1"/>
</dbReference>
<organism evidence="3 4">
    <name type="scientific">Lacticaseibacillus zeae</name>
    <name type="common">Lactobacillus zeae</name>
    <dbReference type="NCBI Taxonomy" id="57037"/>
    <lineage>
        <taxon>Bacteria</taxon>
        <taxon>Bacillati</taxon>
        <taxon>Bacillota</taxon>
        <taxon>Bacilli</taxon>
        <taxon>Lactobacillales</taxon>
        <taxon>Lactobacillaceae</taxon>
        <taxon>Lacticaseibacillus</taxon>
    </lineage>
</organism>
<dbReference type="PANTHER" id="PTHR30373:SF2">
    <property type="entry name" value="UPF0603 PROTEIN YGCG"/>
    <property type="match status" value="1"/>
</dbReference>
<dbReference type="EMBL" id="VBWO01000001">
    <property type="protein sequence ID" value="TLF41905.1"/>
    <property type="molecule type" value="Genomic_DNA"/>
</dbReference>
<evidence type="ECO:0000313" key="4">
    <source>
        <dbReference type="Proteomes" id="UP000309885"/>
    </source>
</evidence>
<keyword evidence="1" id="KW-1133">Transmembrane helix</keyword>
<accession>A0A5R8LX46</accession>
<feature type="transmembrane region" description="Helical" evidence="1">
    <location>
        <begin position="39"/>
        <end position="58"/>
    </location>
</feature>
<feature type="transmembrane region" description="Helical" evidence="1">
    <location>
        <begin position="404"/>
        <end position="426"/>
    </location>
</feature>
<dbReference type="AlphaFoldDB" id="A0A5R8LX46"/>
<keyword evidence="1" id="KW-0472">Membrane</keyword>
<dbReference type="InterPro" id="IPR007621">
    <property type="entry name" value="TPM_dom"/>
</dbReference>
<dbReference type="Gene3D" id="3.10.310.50">
    <property type="match status" value="1"/>
</dbReference>
<feature type="domain" description="TPM" evidence="2">
    <location>
        <begin position="78"/>
        <end position="202"/>
    </location>
</feature>
<reference evidence="3 4" key="1">
    <citation type="submission" date="2019-05" db="EMBL/GenBank/DDBJ databases">
        <title>Genome-based reclassification of Lactobacillus casei as Lactobacillus casei subsp. casei. subsp.nov., description of Lactobacillus casei subsp. zeae subsp. nov., and emended description of Lactobacillus casei.</title>
        <authorList>
            <person name="Huang C.-H."/>
        </authorList>
    </citation>
    <scope>NUCLEOTIDE SEQUENCE [LARGE SCALE GENOMIC DNA]</scope>
    <source>
        <strain evidence="3 4">CRBIP24.44</strain>
    </source>
</reference>
<dbReference type="PANTHER" id="PTHR30373">
    <property type="entry name" value="UPF0603 PROTEIN YGCG"/>
    <property type="match status" value="1"/>
</dbReference>
<evidence type="ECO:0000259" key="2">
    <source>
        <dbReference type="Pfam" id="PF04536"/>
    </source>
</evidence>
<comment type="caution">
    <text evidence="3">The sequence shown here is derived from an EMBL/GenBank/DDBJ whole genome shotgun (WGS) entry which is preliminary data.</text>
</comment>
<evidence type="ECO:0000256" key="1">
    <source>
        <dbReference type="SAM" id="Phobius"/>
    </source>
</evidence>
<proteinExistence type="predicted"/>
<sequence>MAKAERKKRGKQSLPAYSVPMSDYVLTERQRKTMPLVSFFMRYLGVLVGIAAVIVIAVEGIPTYVTNGVHIDPSNIFVSDNAHLLSDETKEAIHAQNEDYRQLTKKPQLMVITVNKIPDDQSIETYTIDVASRLGVGDRDHDSGVVFLINKGTRQTRLEVGYGMEDQIPDAATEQVVDESVKDDFRSGHFDQGVRLVTKRLDKLIWTNSDDIDDDDMDENDDAQQDAVGFVALYIGMLILVFFMEVYSKEGREWVYWLQLDALIQHYIQDIQKINPKLPLAAIIDNGAEIIDAKLILREKLIASARTASGDIDKLKVPDYYDLTFAFGQINPEQFCDDKFRTDRRFKQSSMYLQHWRQWTVGKLWPERVFNQITGRAMAQAPVGTLPVKNKRAMEPWLLNPLQVLLYQLVCFFTVTWWWFILFWLVNRYFDLGSLLHFWQPGVLADHLSMIDAFFNNIGFLIVKKPLLFMAIAEMVVPISGFGSWLKEIRQFVLNHLRLNTLIRQFCQDLRSVLPELGDDHRLTAVLDSSAENTPAEVAKIKWQKMILTKQYQRRSKDNLLVKLRKHRIASKKQGDPAYEFRQSRQPRPDYMDMAFAYGATTNAEFLSADGSDEYYRLTSMYRNHEADWYYATIKASFSKAANSDSGTGFFGGGGSGGGDSFGGGSFGGGGGTSSY</sequence>
<dbReference type="Proteomes" id="UP000309885">
    <property type="component" value="Unassembled WGS sequence"/>
</dbReference>
<protein>
    <submittedName>
        <fullName evidence="3">TPM domain-containing protein</fullName>
    </submittedName>
</protein>
<gene>
    <name evidence="3" type="ORF">FEI15_01460</name>
</gene>
<dbReference type="Pfam" id="PF04536">
    <property type="entry name" value="TPM_phosphatase"/>
    <property type="match status" value="1"/>
</dbReference>